<dbReference type="RefSeq" id="WP_099642989.1">
    <property type="nucleotide sequence ID" value="NZ_NKHF01000072.1"/>
</dbReference>
<evidence type="ECO:0000313" key="1">
    <source>
        <dbReference type="EMBL" id="PCK30827.1"/>
    </source>
</evidence>
<dbReference type="OrthoDB" id="5764462at2"/>
<organism evidence="1 2">
    <name type="scientific">Pseudoalteromonas piscicida</name>
    <dbReference type="NCBI Taxonomy" id="43662"/>
    <lineage>
        <taxon>Bacteria</taxon>
        <taxon>Pseudomonadati</taxon>
        <taxon>Pseudomonadota</taxon>
        <taxon>Gammaproteobacteria</taxon>
        <taxon>Alteromonadales</taxon>
        <taxon>Pseudoalteromonadaceae</taxon>
        <taxon>Pseudoalteromonas</taxon>
    </lineage>
</organism>
<dbReference type="AlphaFoldDB" id="A0A2A5JN75"/>
<protein>
    <submittedName>
        <fullName evidence="1">Uncharacterized protein</fullName>
    </submittedName>
</protein>
<accession>A0A2A5JN75</accession>
<comment type="caution">
    <text evidence="1">The sequence shown here is derived from an EMBL/GenBank/DDBJ whole genome shotgun (WGS) entry which is preliminary data.</text>
</comment>
<reference evidence="2" key="1">
    <citation type="journal article" date="2019" name="Genome Announc.">
        <title>Draft Genome Sequence of Pseudoalteromonas piscicida Strain 36Y ROTHPW, an Hypersaline Seawater Isolate from the South Coast of Sonora, Mexico.</title>
        <authorList>
            <person name="Sanchez-Diaz R."/>
            <person name="Molina-Garza Z.J."/>
            <person name="Cruz-Suarez L.E."/>
            <person name="Selvin J."/>
            <person name="Kiran G.S."/>
            <person name="Ibarra-Gamez J.C."/>
            <person name="Gomez-Gil B."/>
            <person name="Galaviz-Silva L."/>
        </authorList>
    </citation>
    <scope>NUCLEOTIDE SEQUENCE [LARGE SCALE GENOMIC DNA]</scope>
    <source>
        <strain evidence="2">36Y_RITHPW</strain>
    </source>
</reference>
<gene>
    <name evidence="1" type="ORF">CEX98_15705</name>
</gene>
<name>A0A2A5JN75_PSEO7</name>
<sequence>MDRASEAEKIKLEHDAAKLFLRCYETRFAVHMRHIWHNEPNKPDVSCYQGEAQLDLEIAHFYASEKEAMAVLGRPLSLSIQRELAAMSQAADSDPLSLGLQRLLNQKAKKRYESDRVWLVIRNASPIYHSEDFKRLSAAWEIPDFHPFEQVWVLCDFYKGELLRLF</sequence>
<proteinExistence type="predicted"/>
<dbReference type="Proteomes" id="UP000228621">
    <property type="component" value="Unassembled WGS sequence"/>
</dbReference>
<keyword evidence="2" id="KW-1185">Reference proteome</keyword>
<dbReference type="EMBL" id="NKHF01000072">
    <property type="protein sequence ID" value="PCK30827.1"/>
    <property type="molecule type" value="Genomic_DNA"/>
</dbReference>
<evidence type="ECO:0000313" key="2">
    <source>
        <dbReference type="Proteomes" id="UP000228621"/>
    </source>
</evidence>